<dbReference type="PROSITE" id="PS51622">
    <property type="entry name" value="SAM_MT_RNA_M5U_2"/>
    <property type="match status" value="1"/>
</dbReference>
<dbReference type="SUPFAM" id="SSF50249">
    <property type="entry name" value="Nucleic acid-binding proteins"/>
    <property type="match status" value="1"/>
</dbReference>
<dbReference type="InterPro" id="IPR030391">
    <property type="entry name" value="MeTrfase_TrmA_CS"/>
</dbReference>
<dbReference type="Gene3D" id="2.40.50.140">
    <property type="entry name" value="Nucleic acid-binding proteins"/>
    <property type="match status" value="1"/>
</dbReference>
<dbReference type="FunFam" id="2.40.50.140:FF:000201">
    <property type="entry name" value="TRM2p tRNA methyltransferase"/>
    <property type="match status" value="1"/>
</dbReference>
<evidence type="ECO:0000313" key="7">
    <source>
        <dbReference type="EMBL" id="KAF2636989.1"/>
    </source>
</evidence>
<dbReference type="PROSITE" id="PS01230">
    <property type="entry name" value="TRMA_1"/>
    <property type="match status" value="1"/>
</dbReference>
<dbReference type="PANTHER" id="PTHR11061:SF30">
    <property type="entry name" value="TRNA (URACIL(54)-C(5))-METHYLTRANSFERASE"/>
    <property type="match status" value="1"/>
</dbReference>
<feature type="active site" description="Nucleophile" evidence="4">
    <location>
        <position position="498"/>
    </location>
</feature>
<dbReference type="SUPFAM" id="SSF53335">
    <property type="entry name" value="S-adenosyl-L-methionine-dependent methyltransferases"/>
    <property type="match status" value="1"/>
</dbReference>
<evidence type="ECO:0000313" key="8">
    <source>
        <dbReference type="Proteomes" id="UP000799753"/>
    </source>
</evidence>
<sequence>MASPAAEAAADATSVERTGQKRHAVDETPLRSEEAPRESYRFKTKKLKNRRPDKSKILTTTGRVEEVLVQDVKALFDKLNLEHKETELPELPAEIQVSIQELSSTGEGLGIQVGSDSGHIYTVPFTVPGDTVKARVFKHYIGYKYSMADFLEVTSPSPDRDESLVKCQYFATCSGCQFQMLPYSYQLEHKKSIVEKAYKNFSGLRPEMVPAVGDTIGSPLEYGYRTKLTPHFDGPPDSRRSDGRNGIKRSFNEVPPIGFMKKGTKVTIDIEDCPIGTDAVRNGNKRERKRVADKISKYHKGATLLLRESTERIPKADFEVSKEDDADAVIEDRGDHIHRKTCVTNPNDKSTEYVDDFKFVNPAGAFFQNNNSILPIFTQYIREHIFPSTPDHGITNLIDAYSGSGLFTITLSSLFESSLGVDISASSILSANTNATLNRLPESSAYFIAADAGQLFSAIKAPPAKTVVMIDPPRKGCDEAFIKQLIEYKATRIVYVSCNVHTQARDIGVLVDGFPGVDGGFGPGNGSYILESLRGFDFFPQTGHVESVAVLQRKRRVWNDQK</sequence>
<dbReference type="InterPro" id="IPR012340">
    <property type="entry name" value="NA-bd_OB-fold"/>
</dbReference>
<dbReference type="GO" id="GO:0008033">
    <property type="term" value="P:tRNA processing"/>
    <property type="evidence" value="ECO:0007669"/>
    <property type="project" value="InterPro"/>
</dbReference>
<dbReference type="GO" id="GO:0009451">
    <property type="term" value="P:RNA modification"/>
    <property type="evidence" value="ECO:0007669"/>
    <property type="project" value="UniProtKB-ARBA"/>
</dbReference>
<dbReference type="Proteomes" id="UP000799753">
    <property type="component" value="Unassembled WGS sequence"/>
</dbReference>
<feature type="binding site" evidence="4">
    <location>
        <position position="368"/>
    </location>
    <ligand>
        <name>S-adenosyl-L-methionine</name>
        <dbReference type="ChEBI" id="CHEBI:59789"/>
    </ligand>
</feature>
<evidence type="ECO:0000256" key="2">
    <source>
        <dbReference type="ARBA" id="ARBA00022679"/>
    </source>
</evidence>
<feature type="active site" evidence="5">
    <location>
        <position position="498"/>
    </location>
</feature>
<feature type="region of interest" description="Disordered" evidence="6">
    <location>
        <begin position="228"/>
        <end position="250"/>
    </location>
</feature>
<evidence type="ECO:0000256" key="5">
    <source>
        <dbReference type="PROSITE-ProRule" id="PRU10015"/>
    </source>
</evidence>
<dbReference type="InterPro" id="IPR025795">
    <property type="entry name" value="tRNA_(uracil-5-)_MeTrfase"/>
</dbReference>
<feature type="compositionally biased region" description="Basic and acidic residues" evidence="6">
    <location>
        <begin position="234"/>
        <end position="245"/>
    </location>
</feature>
<dbReference type="OrthoDB" id="10250660at2759"/>
<dbReference type="AlphaFoldDB" id="A0A6A6RN92"/>
<dbReference type="PROSITE" id="PS01231">
    <property type="entry name" value="TRMA_2"/>
    <property type="match status" value="1"/>
</dbReference>
<dbReference type="FunFam" id="3.40.50.150:FF:000104">
    <property type="entry name" value="S-adenosyl-L-methionine-dependent methyltransferase"/>
    <property type="match status" value="1"/>
</dbReference>
<keyword evidence="3 4" id="KW-0949">S-adenosyl-L-methionine</keyword>
<evidence type="ECO:0000256" key="1">
    <source>
        <dbReference type="ARBA" id="ARBA00022603"/>
    </source>
</evidence>
<feature type="binding site" evidence="4">
    <location>
        <position position="471"/>
    </location>
    <ligand>
        <name>S-adenosyl-L-methionine</name>
        <dbReference type="ChEBI" id="CHEBI:59789"/>
    </ligand>
</feature>
<evidence type="ECO:0000256" key="6">
    <source>
        <dbReference type="SAM" id="MobiDB-lite"/>
    </source>
</evidence>
<dbReference type="InterPro" id="IPR029063">
    <property type="entry name" value="SAM-dependent_MTases_sf"/>
</dbReference>
<feature type="region of interest" description="Disordered" evidence="6">
    <location>
        <begin position="1"/>
        <end position="54"/>
    </location>
</feature>
<dbReference type="GO" id="GO:0032259">
    <property type="term" value="P:methylation"/>
    <property type="evidence" value="ECO:0007669"/>
    <property type="project" value="UniProtKB-KW"/>
</dbReference>
<keyword evidence="2 4" id="KW-0808">Transferase</keyword>
<comment type="similarity">
    <text evidence="4">Belongs to the class I-like SAM-binding methyltransferase superfamily. RNA M5U methyltransferase family.</text>
</comment>
<dbReference type="Gene3D" id="3.40.50.150">
    <property type="entry name" value="Vaccinia Virus protein VP39"/>
    <property type="match status" value="2"/>
</dbReference>
<dbReference type="PROSITE" id="PS51687">
    <property type="entry name" value="SAM_MT_RNA_M5U"/>
    <property type="match status" value="1"/>
</dbReference>
<feature type="compositionally biased region" description="Basic and acidic residues" evidence="6">
    <location>
        <begin position="23"/>
        <end position="41"/>
    </location>
</feature>
<accession>A0A6A6RN92</accession>
<organism evidence="7 8">
    <name type="scientific">Massarina eburnea CBS 473.64</name>
    <dbReference type="NCBI Taxonomy" id="1395130"/>
    <lineage>
        <taxon>Eukaryota</taxon>
        <taxon>Fungi</taxon>
        <taxon>Dikarya</taxon>
        <taxon>Ascomycota</taxon>
        <taxon>Pezizomycotina</taxon>
        <taxon>Dothideomycetes</taxon>
        <taxon>Pleosporomycetidae</taxon>
        <taxon>Pleosporales</taxon>
        <taxon>Massarineae</taxon>
        <taxon>Massarinaceae</taxon>
        <taxon>Massarina</taxon>
    </lineage>
</organism>
<protein>
    <submittedName>
        <fullName evidence="7">Uracil-5--methyltransferase</fullName>
    </submittedName>
</protein>
<reference evidence="7" key="1">
    <citation type="journal article" date="2020" name="Stud. Mycol.">
        <title>101 Dothideomycetes genomes: a test case for predicting lifestyles and emergence of pathogens.</title>
        <authorList>
            <person name="Haridas S."/>
            <person name="Albert R."/>
            <person name="Binder M."/>
            <person name="Bloem J."/>
            <person name="Labutti K."/>
            <person name="Salamov A."/>
            <person name="Andreopoulos B."/>
            <person name="Baker S."/>
            <person name="Barry K."/>
            <person name="Bills G."/>
            <person name="Bluhm B."/>
            <person name="Cannon C."/>
            <person name="Castanera R."/>
            <person name="Culley D."/>
            <person name="Daum C."/>
            <person name="Ezra D."/>
            <person name="Gonzalez J."/>
            <person name="Henrissat B."/>
            <person name="Kuo A."/>
            <person name="Liang C."/>
            <person name="Lipzen A."/>
            <person name="Lutzoni F."/>
            <person name="Magnuson J."/>
            <person name="Mondo S."/>
            <person name="Nolan M."/>
            <person name="Ohm R."/>
            <person name="Pangilinan J."/>
            <person name="Park H.-J."/>
            <person name="Ramirez L."/>
            <person name="Alfaro M."/>
            <person name="Sun H."/>
            <person name="Tritt A."/>
            <person name="Yoshinaga Y."/>
            <person name="Zwiers L.-H."/>
            <person name="Turgeon B."/>
            <person name="Goodwin S."/>
            <person name="Spatafora J."/>
            <person name="Crous P."/>
            <person name="Grigoriev I."/>
        </authorList>
    </citation>
    <scope>NUCLEOTIDE SEQUENCE</scope>
    <source>
        <strain evidence="7">CBS 473.64</strain>
    </source>
</reference>
<proteinExistence type="inferred from homology"/>
<dbReference type="InterPro" id="IPR010280">
    <property type="entry name" value="U5_MeTrfase_fam"/>
</dbReference>
<evidence type="ECO:0000256" key="3">
    <source>
        <dbReference type="ARBA" id="ARBA00022691"/>
    </source>
</evidence>
<feature type="binding site" evidence="4">
    <location>
        <position position="401"/>
    </location>
    <ligand>
        <name>S-adenosyl-L-methionine</name>
        <dbReference type="ChEBI" id="CHEBI:59789"/>
    </ligand>
</feature>
<dbReference type="Pfam" id="PF05958">
    <property type="entry name" value="tRNA_U5-meth_tr"/>
    <property type="match status" value="1"/>
</dbReference>
<gene>
    <name evidence="7" type="ORF">P280DRAFT_407914</name>
</gene>
<keyword evidence="8" id="KW-1185">Reference proteome</keyword>
<dbReference type="InterPro" id="IPR030390">
    <property type="entry name" value="MeTrfase_TrmA_AS"/>
</dbReference>
<keyword evidence="1 4" id="KW-0489">Methyltransferase</keyword>
<name>A0A6A6RN92_9PLEO</name>
<dbReference type="GO" id="GO:0030697">
    <property type="term" value="F:tRNA (uracil(54)-C5)-methyltransferase activity, S-adenosyl methionine-dependent"/>
    <property type="evidence" value="ECO:0007669"/>
    <property type="project" value="InterPro"/>
</dbReference>
<dbReference type="PANTHER" id="PTHR11061">
    <property type="entry name" value="RNA M5U METHYLTRANSFERASE"/>
    <property type="match status" value="1"/>
</dbReference>
<evidence type="ECO:0000256" key="4">
    <source>
        <dbReference type="PROSITE-ProRule" id="PRU01024"/>
    </source>
</evidence>
<feature type="compositionally biased region" description="Low complexity" evidence="6">
    <location>
        <begin position="1"/>
        <end position="12"/>
    </location>
</feature>
<dbReference type="EMBL" id="MU006795">
    <property type="protein sequence ID" value="KAF2636989.1"/>
    <property type="molecule type" value="Genomic_DNA"/>
</dbReference>
<feature type="binding site" evidence="4">
    <location>
        <position position="422"/>
    </location>
    <ligand>
        <name>S-adenosyl-L-methionine</name>
        <dbReference type="ChEBI" id="CHEBI:59789"/>
    </ligand>
</feature>